<organism evidence="1">
    <name type="scientific">uncultured Caudovirales phage</name>
    <dbReference type="NCBI Taxonomy" id="2100421"/>
    <lineage>
        <taxon>Viruses</taxon>
        <taxon>Duplodnaviria</taxon>
        <taxon>Heunggongvirae</taxon>
        <taxon>Uroviricota</taxon>
        <taxon>Caudoviricetes</taxon>
        <taxon>Peduoviridae</taxon>
        <taxon>Maltschvirus</taxon>
        <taxon>Maltschvirus maltsch</taxon>
    </lineage>
</organism>
<name>A0A6J5QY22_9CAUD</name>
<evidence type="ECO:0000313" key="1">
    <source>
        <dbReference type="EMBL" id="CAB4187336.1"/>
    </source>
</evidence>
<gene>
    <name evidence="1" type="ORF">UFOVP1155_18</name>
</gene>
<sequence length="571" mass="57344">MASFQQQQDAKAKGFQTAEAATLKAASAARSANTPAFQAALKEYNATGKASDPAFNTYFQSFNNYFKQGQAAPGNLTPSLMAGAEKQWGVDAQPSKWDQIAPTLMGLTAVAMGVGVANGFGGASSAGASGGLTLPGGALADTSGAVLAGGAGSGQGLGLATLGTALTPAQAAAASGQMSNYIASGGNSLANLSSGGNVTKLLPNGSYGIPAAASSAIDGTKIPTPTPTPMGNALTSLANPGAGALLSGASSLIGANIASQSAADARAYQEKAARESIAGMNAAQASGSNIQTNQLNLADAEQKKQFDAGNAMQKDQYGNSLASLTGHFNEGMAGLKTQFDAGKAYQTPWYEAGKNALTAQNDLMGLGANGSAGQLAALQSAPGYQFRKQLGQQGFDSGVASRGGMGSGKAATGAIEYNQNFASNEYGNRLAQLSGVSQQGQRAGTDIANQGNAFAQNQAQLGANVGRDISGLNTNYGNNFANRSTDYGNNFANQRINYGNNQANSLSTLAANNSNILTGLGNAQGASSIAQGNAQQSGWLGAGNALNSWMNPTPQNTGGTYKLVNGQYVPV</sequence>
<protein>
    <recommendedName>
        <fullName evidence="2">DNA transfer protein</fullName>
    </recommendedName>
</protein>
<dbReference type="EMBL" id="LR797111">
    <property type="protein sequence ID" value="CAB4187336.1"/>
    <property type="molecule type" value="Genomic_DNA"/>
</dbReference>
<proteinExistence type="predicted"/>
<reference evidence="1" key="1">
    <citation type="submission" date="2020-05" db="EMBL/GenBank/DDBJ databases">
        <authorList>
            <person name="Chiriac C."/>
            <person name="Salcher M."/>
            <person name="Ghai R."/>
            <person name="Kavagutti S V."/>
        </authorList>
    </citation>
    <scope>NUCLEOTIDE SEQUENCE</scope>
</reference>
<accession>A0A6J5QY22</accession>
<evidence type="ECO:0008006" key="2">
    <source>
        <dbReference type="Google" id="ProtNLM"/>
    </source>
</evidence>